<evidence type="ECO:0000313" key="2">
    <source>
        <dbReference type="Proteomes" id="UP001164746"/>
    </source>
</evidence>
<dbReference type="EMBL" id="CP111015">
    <property type="protein sequence ID" value="WAR02676.1"/>
    <property type="molecule type" value="Genomic_DNA"/>
</dbReference>
<dbReference type="PANTHER" id="PTHR31635">
    <property type="entry name" value="REVERSE TRANSCRIPTASE DOMAIN-CONTAINING PROTEIN-RELATED"/>
    <property type="match status" value="1"/>
</dbReference>
<reference evidence="1" key="1">
    <citation type="submission" date="2022-11" db="EMBL/GenBank/DDBJ databases">
        <title>Centuries of genome instability and evolution in soft-shell clam transmissible cancer (bioRxiv).</title>
        <authorList>
            <person name="Hart S.F.M."/>
            <person name="Yonemitsu M.A."/>
            <person name="Giersch R.M."/>
            <person name="Beal B.F."/>
            <person name="Arriagada G."/>
            <person name="Davis B.W."/>
            <person name="Ostrander E.A."/>
            <person name="Goff S.P."/>
            <person name="Metzger M.J."/>
        </authorList>
    </citation>
    <scope>NUCLEOTIDE SEQUENCE</scope>
    <source>
        <strain evidence="1">MELC-2E11</strain>
        <tissue evidence="1">Siphon/mantle</tissue>
    </source>
</reference>
<keyword evidence="2" id="KW-1185">Reference proteome</keyword>
<name>A0ABY7E154_MYAAR</name>
<evidence type="ECO:0000313" key="1">
    <source>
        <dbReference type="EMBL" id="WAR02676.1"/>
    </source>
</evidence>
<sequence>MHLTFEKANFKGRKSPGPDGLTPKFYLAFFDIIGDVLLSIFNEDNNNSTNVRNYRPISLLNTDRNFFSKITTTRMYVVLPSIISLSQTCSIRGRSIFDNVHLLRNIIDHCNQNELSAAFINLDQEKAFNRGCRLSPILYVLILEPFIRKIQNSSTIRGILVPGGDVEVKHMQMITQECFKSNQFG</sequence>
<proteinExistence type="predicted"/>
<dbReference type="PANTHER" id="PTHR31635:SF196">
    <property type="entry name" value="REVERSE TRANSCRIPTASE DOMAIN-CONTAINING PROTEIN-RELATED"/>
    <property type="match status" value="1"/>
</dbReference>
<protein>
    <submittedName>
        <fullName evidence="1">YTX2-like protein</fullName>
    </submittedName>
</protein>
<gene>
    <name evidence="1" type="ORF">MAR_009234</name>
</gene>
<organism evidence="1 2">
    <name type="scientific">Mya arenaria</name>
    <name type="common">Soft-shell clam</name>
    <dbReference type="NCBI Taxonomy" id="6604"/>
    <lineage>
        <taxon>Eukaryota</taxon>
        <taxon>Metazoa</taxon>
        <taxon>Spiralia</taxon>
        <taxon>Lophotrochozoa</taxon>
        <taxon>Mollusca</taxon>
        <taxon>Bivalvia</taxon>
        <taxon>Autobranchia</taxon>
        <taxon>Heteroconchia</taxon>
        <taxon>Euheterodonta</taxon>
        <taxon>Imparidentia</taxon>
        <taxon>Neoheterodontei</taxon>
        <taxon>Myida</taxon>
        <taxon>Myoidea</taxon>
        <taxon>Myidae</taxon>
        <taxon>Mya</taxon>
    </lineage>
</organism>
<accession>A0ABY7E154</accession>
<dbReference type="Proteomes" id="UP001164746">
    <property type="component" value="Chromosome 4"/>
</dbReference>